<feature type="domain" description="Mur ligase C-terminal" evidence="13">
    <location>
        <begin position="317"/>
        <end position="446"/>
    </location>
</feature>
<evidence type="ECO:0000256" key="9">
    <source>
        <dbReference type="ARBA" id="ARBA00023316"/>
    </source>
</evidence>
<dbReference type="Gene3D" id="3.90.190.20">
    <property type="entry name" value="Mur ligase, C-terminal domain"/>
    <property type="match status" value="1"/>
</dbReference>
<feature type="binding site" evidence="10">
    <location>
        <position position="157"/>
    </location>
    <ligand>
        <name>UDP-N-acetyl-alpha-D-muramoyl-L-alanyl-D-glutamate</name>
        <dbReference type="ChEBI" id="CHEBI:83900"/>
    </ligand>
</feature>
<dbReference type="InterPro" id="IPR036565">
    <property type="entry name" value="Mur-like_cat_sf"/>
</dbReference>
<dbReference type="PANTHER" id="PTHR23135">
    <property type="entry name" value="MUR LIGASE FAMILY MEMBER"/>
    <property type="match status" value="1"/>
</dbReference>
<evidence type="ECO:0000256" key="11">
    <source>
        <dbReference type="RuleBase" id="RU004135"/>
    </source>
</evidence>
<dbReference type="EMBL" id="MWQY01000005">
    <property type="protein sequence ID" value="ORC36660.1"/>
    <property type="molecule type" value="Genomic_DNA"/>
</dbReference>
<feature type="domain" description="Mur ligase N-terminal catalytic" evidence="12">
    <location>
        <begin position="2"/>
        <end position="45"/>
    </location>
</feature>
<dbReference type="EC" id="6.3.2.-" evidence="10"/>
<sequence>MAYDSREVEEDFLFFALPGVHTDGHSYIPRAIEMGARVIVHSSPLDSYDPEICYLRVENSRTSMSSMAAAFYEHPSRQMIVAGVTGTDGKSSTVSYLRQLIAAAGFRCGFLSTVEFHNGEELSKNAFRQSTPEPPEVHRLLREMADRGCDYAVVEATSHGLSPRNNRLGDVDFNLGILTNISHEHLEFHGTMEQYVKDKSRLMASLSESHSVGPTAVLPAAEHYLPRFVEAAEGSRVVLYGSNTPEADYRAADIHEDEEGIRFSLHHQGESRPCFLRLQGLFNVDNALAALIAAGEMLRKPLEELIPLLPGLQAVRGRMQAVRRGQPFSALVDYAHSPGAFEKLLPLLRERCRGRLIALFGSAGERDREKRAIQGRIASQYCDMVFLCDEDPRGEDPVSILEEIAAGCEGKARGENLFLIPDRREAISRACTMAKSGDLLVCLGKGHEGSIIYADGPRPWDEEQALIDALEGLGYR</sequence>
<keyword evidence="10" id="KW-0963">Cytoplasm</keyword>
<comment type="pathway">
    <text evidence="10 11">Cell wall biogenesis; peptidoglycan biosynthesis.</text>
</comment>
<evidence type="ECO:0000259" key="12">
    <source>
        <dbReference type="Pfam" id="PF01225"/>
    </source>
</evidence>
<feature type="binding site" evidence="10">
    <location>
        <begin position="130"/>
        <end position="131"/>
    </location>
    <ligand>
        <name>UDP-N-acetyl-alpha-D-muramoyl-L-alanyl-D-glutamate</name>
        <dbReference type="ChEBI" id="CHEBI:83900"/>
    </ligand>
</feature>
<evidence type="ECO:0000256" key="5">
    <source>
        <dbReference type="ARBA" id="ARBA00022840"/>
    </source>
</evidence>
<keyword evidence="4 10" id="KW-0547">Nucleotide-binding</keyword>
<keyword evidence="16" id="KW-1185">Reference proteome</keyword>
<evidence type="ECO:0000256" key="1">
    <source>
        <dbReference type="ARBA" id="ARBA00005898"/>
    </source>
</evidence>
<dbReference type="STRING" id="1963862.B4O97_05475"/>
<dbReference type="GO" id="GO:0000287">
    <property type="term" value="F:magnesium ion binding"/>
    <property type="evidence" value="ECO:0007669"/>
    <property type="project" value="UniProtKB-UniRule"/>
</dbReference>
<dbReference type="GO" id="GO:0008360">
    <property type="term" value="P:regulation of cell shape"/>
    <property type="evidence" value="ECO:0007669"/>
    <property type="project" value="UniProtKB-KW"/>
</dbReference>
<keyword evidence="7 10" id="KW-0573">Peptidoglycan synthesis</keyword>
<dbReference type="GO" id="GO:0051301">
    <property type="term" value="P:cell division"/>
    <property type="evidence" value="ECO:0007669"/>
    <property type="project" value="UniProtKB-KW"/>
</dbReference>
<gene>
    <name evidence="10" type="primary">murE</name>
    <name evidence="15" type="ORF">B4O97_05475</name>
</gene>
<dbReference type="PANTHER" id="PTHR23135:SF4">
    <property type="entry name" value="UDP-N-ACETYLMURAMOYL-L-ALANYL-D-GLUTAMATE--2,6-DIAMINOPIMELATE LIGASE MURE HOMOLOG, CHLOROPLASTIC"/>
    <property type="match status" value="1"/>
</dbReference>
<evidence type="ECO:0000256" key="2">
    <source>
        <dbReference type="ARBA" id="ARBA00022598"/>
    </source>
</evidence>
<dbReference type="NCBIfam" id="TIGR01085">
    <property type="entry name" value="murE"/>
    <property type="match status" value="1"/>
</dbReference>
<keyword evidence="3 10" id="KW-0132">Cell division</keyword>
<comment type="caution">
    <text evidence="15">The sequence shown here is derived from an EMBL/GenBank/DDBJ whole genome shotgun (WGS) entry which is preliminary data.</text>
</comment>
<evidence type="ECO:0000259" key="13">
    <source>
        <dbReference type="Pfam" id="PF02875"/>
    </source>
</evidence>
<dbReference type="OrthoDB" id="9800958at2"/>
<dbReference type="Pfam" id="PF01225">
    <property type="entry name" value="Mur_ligase"/>
    <property type="match status" value="1"/>
</dbReference>
<dbReference type="HAMAP" id="MF_00208">
    <property type="entry name" value="MurE"/>
    <property type="match status" value="1"/>
</dbReference>
<evidence type="ECO:0000256" key="3">
    <source>
        <dbReference type="ARBA" id="ARBA00022618"/>
    </source>
</evidence>
<dbReference type="Gene3D" id="3.40.1190.10">
    <property type="entry name" value="Mur-like, catalytic domain"/>
    <property type="match status" value="1"/>
</dbReference>
<comment type="PTM">
    <text evidence="10">Carboxylation is probably crucial for Mg(2+) binding and, consequently, for the gamma-phosphate positioning of ATP.</text>
</comment>
<keyword evidence="5 10" id="KW-0067">ATP-binding</keyword>
<comment type="similarity">
    <text evidence="1 10">Belongs to the MurCDEF family. MurE subfamily.</text>
</comment>
<dbReference type="InterPro" id="IPR000713">
    <property type="entry name" value="Mur_ligase_N"/>
</dbReference>
<dbReference type="GO" id="GO:0009252">
    <property type="term" value="P:peptidoglycan biosynthetic process"/>
    <property type="evidence" value="ECO:0007669"/>
    <property type="project" value="UniProtKB-UniRule"/>
</dbReference>
<comment type="subcellular location">
    <subcellularLocation>
        <location evidence="10 11">Cytoplasm</location>
    </subcellularLocation>
</comment>
<feature type="binding site" evidence="10">
    <location>
        <position position="167"/>
    </location>
    <ligand>
        <name>UDP-N-acetyl-alpha-D-muramoyl-L-alanyl-D-glutamate</name>
        <dbReference type="ChEBI" id="CHEBI:83900"/>
    </ligand>
</feature>
<dbReference type="GO" id="GO:0016881">
    <property type="term" value="F:acid-amino acid ligase activity"/>
    <property type="evidence" value="ECO:0007669"/>
    <property type="project" value="UniProtKB-UniRule"/>
</dbReference>
<reference evidence="15 16" key="1">
    <citation type="submission" date="2017-03" db="EMBL/GenBank/DDBJ databases">
        <title>Draft Genome sequence of Marispirochaeta sp. strain JC444.</title>
        <authorList>
            <person name="Shivani Y."/>
            <person name="Subhash Y."/>
            <person name="Sasikala C."/>
            <person name="Ramana C."/>
        </authorList>
    </citation>
    <scope>NUCLEOTIDE SEQUENCE [LARGE SCALE GENOMIC DNA]</scope>
    <source>
        <strain evidence="15 16">JC444</strain>
    </source>
</reference>
<feature type="domain" description="Mur ligase central" evidence="14">
    <location>
        <begin position="84"/>
        <end position="294"/>
    </location>
</feature>
<dbReference type="InterPro" id="IPR005761">
    <property type="entry name" value="UDP-N-AcMur-Glu-dNH2Pim_ligase"/>
</dbReference>
<evidence type="ECO:0000313" key="15">
    <source>
        <dbReference type="EMBL" id="ORC36660.1"/>
    </source>
</evidence>
<feature type="binding site" evidence="10">
    <location>
        <begin position="86"/>
        <end position="92"/>
    </location>
    <ligand>
        <name>ATP</name>
        <dbReference type="ChEBI" id="CHEBI:30616"/>
    </ligand>
</feature>
<name>A0A1Y1S1N1_9SPIO</name>
<accession>A0A1Y1S1N1</accession>
<evidence type="ECO:0000256" key="10">
    <source>
        <dbReference type="HAMAP-Rule" id="MF_00208"/>
    </source>
</evidence>
<evidence type="ECO:0000259" key="14">
    <source>
        <dbReference type="Pfam" id="PF08245"/>
    </source>
</evidence>
<evidence type="ECO:0000256" key="4">
    <source>
        <dbReference type="ARBA" id="ARBA00022741"/>
    </source>
</evidence>
<keyword evidence="8 10" id="KW-0131">Cell cycle</keyword>
<evidence type="ECO:0000256" key="6">
    <source>
        <dbReference type="ARBA" id="ARBA00022960"/>
    </source>
</evidence>
<feature type="modified residue" description="N6-carboxylysine" evidence="10">
    <location>
        <position position="199"/>
    </location>
</feature>
<keyword evidence="6 10" id="KW-0133">Cell shape</keyword>
<keyword evidence="9 10" id="KW-0961">Cell wall biogenesis/degradation</keyword>
<feature type="binding site" evidence="10">
    <location>
        <position position="5"/>
    </location>
    <ligand>
        <name>UDP-N-acetyl-alpha-D-muramoyl-L-alanyl-D-glutamate</name>
        <dbReference type="ChEBI" id="CHEBI:83900"/>
    </ligand>
</feature>
<keyword evidence="2 10" id="KW-0436">Ligase</keyword>
<dbReference type="GO" id="GO:0071555">
    <property type="term" value="P:cell wall organization"/>
    <property type="evidence" value="ECO:0007669"/>
    <property type="project" value="UniProtKB-KW"/>
</dbReference>
<dbReference type="Proteomes" id="UP000192343">
    <property type="component" value="Unassembled WGS sequence"/>
</dbReference>
<keyword evidence="10" id="KW-0460">Magnesium</keyword>
<dbReference type="Gene3D" id="3.40.1390.10">
    <property type="entry name" value="MurE/MurF, N-terminal domain"/>
    <property type="match status" value="1"/>
</dbReference>
<evidence type="ECO:0000256" key="7">
    <source>
        <dbReference type="ARBA" id="ARBA00022984"/>
    </source>
</evidence>
<dbReference type="GO" id="GO:0005524">
    <property type="term" value="F:ATP binding"/>
    <property type="evidence" value="ECO:0007669"/>
    <property type="project" value="UniProtKB-UniRule"/>
</dbReference>
<dbReference type="SUPFAM" id="SSF53623">
    <property type="entry name" value="MurD-like peptide ligases, catalytic domain"/>
    <property type="match status" value="1"/>
</dbReference>
<dbReference type="Pfam" id="PF08245">
    <property type="entry name" value="Mur_ligase_M"/>
    <property type="match status" value="1"/>
</dbReference>
<dbReference type="InterPro" id="IPR004101">
    <property type="entry name" value="Mur_ligase_C"/>
</dbReference>
<dbReference type="UniPathway" id="UPA00219"/>
<organism evidence="15 16">
    <name type="scientific">Marispirochaeta aestuarii</name>
    <dbReference type="NCBI Taxonomy" id="1963862"/>
    <lineage>
        <taxon>Bacteria</taxon>
        <taxon>Pseudomonadati</taxon>
        <taxon>Spirochaetota</taxon>
        <taxon>Spirochaetia</taxon>
        <taxon>Spirochaetales</taxon>
        <taxon>Spirochaetaceae</taxon>
        <taxon>Marispirochaeta</taxon>
    </lineage>
</organism>
<dbReference type="NCBIfam" id="NF001126">
    <property type="entry name" value="PRK00139.1-4"/>
    <property type="match status" value="1"/>
</dbReference>
<dbReference type="InterPro" id="IPR036615">
    <property type="entry name" value="Mur_ligase_C_dom_sf"/>
</dbReference>
<dbReference type="SUPFAM" id="SSF53244">
    <property type="entry name" value="MurD-like peptide ligases, peptide-binding domain"/>
    <property type="match status" value="1"/>
</dbReference>
<protein>
    <recommendedName>
        <fullName evidence="10">UDP-N-acetylmuramyl-tripeptide synthetase</fullName>
        <ecNumber evidence="10">6.3.2.-</ecNumber>
    </recommendedName>
    <alternativeName>
        <fullName evidence="10">UDP-MurNAc-tripeptide synthetase</fullName>
    </alternativeName>
</protein>
<evidence type="ECO:0000256" key="8">
    <source>
        <dbReference type="ARBA" id="ARBA00023306"/>
    </source>
</evidence>
<comment type="function">
    <text evidence="10">Catalyzes the addition of an amino acid to the nucleotide precursor UDP-N-acetylmuramoyl-L-alanyl-D-glutamate (UMAG) in the biosynthesis of bacterial cell-wall peptidoglycan.</text>
</comment>
<dbReference type="AlphaFoldDB" id="A0A1Y1S1N1"/>
<evidence type="ECO:0000313" key="16">
    <source>
        <dbReference type="Proteomes" id="UP000192343"/>
    </source>
</evidence>
<comment type="cofactor">
    <cofactor evidence="10">
        <name>Mg(2+)</name>
        <dbReference type="ChEBI" id="CHEBI:18420"/>
    </cofactor>
</comment>
<comment type="caution">
    <text evidence="10">Lacks conserved residue(s) required for the propagation of feature annotation.</text>
</comment>
<dbReference type="GO" id="GO:0005737">
    <property type="term" value="C:cytoplasm"/>
    <property type="evidence" value="ECO:0007669"/>
    <property type="project" value="UniProtKB-SubCell"/>
</dbReference>
<dbReference type="InterPro" id="IPR013221">
    <property type="entry name" value="Mur_ligase_cen"/>
</dbReference>
<dbReference type="Pfam" id="PF02875">
    <property type="entry name" value="Mur_ligase_C"/>
    <property type="match status" value="1"/>
</dbReference>
<proteinExistence type="inferred from homology"/>